<comment type="caution">
    <text evidence="1">The sequence shown here is derived from an EMBL/GenBank/DDBJ whole genome shotgun (WGS) entry which is preliminary data.</text>
</comment>
<protein>
    <submittedName>
        <fullName evidence="1">Uncharacterized protein</fullName>
    </submittedName>
</protein>
<reference evidence="1 2" key="1">
    <citation type="journal article" date="2014" name="Agronomy (Basel)">
        <title>A Draft Genome Sequence for Ensete ventricosum, the Drought-Tolerant Tree Against Hunger.</title>
        <authorList>
            <person name="Harrison J."/>
            <person name="Moore K.A."/>
            <person name="Paszkiewicz K."/>
            <person name="Jones T."/>
            <person name="Grant M."/>
            <person name="Ambacheew D."/>
            <person name="Muzemil S."/>
            <person name="Studholme D.J."/>
        </authorList>
    </citation>
    <scope>NUCLEOTIDE SEQUENCE [LARGE SCALE GENOMIC DNA]</scope>
</reference>
<evidence type="ECO:0000313" key="2">
    <source>
        <dbReference type="Proteomes" id="UP000287651"/>
    </source>
</evidence>
<accession>A0A426YND9</accession>
<proteinExistence type="predicted"/>
<gene>
    <name evidence="1" type="ORF">B296_00032432</name>
</gene>
<organism evidence="1 2">
    <name type="scientific">Ensete ventricosum</name>
    <name type="common">Abyssinian banana</name>
    <name type="synonym">Musa ensete</name>
    <dbReference type="NCBI Taxonomy" id="4639"/>
    <lineage>
        <taxon>Eukaryota</taxon>
        <taxon>Viridiplantae</taxon>
        <taxon>Streptophyta</taxon>
        <taxon>Embryophyta</taxon>
        <taxon>Tracheophyta</taxon>
        <taxon>Spermatophyta</taxon>
        <taxon>Magnoliopsida</taxon>
        <taxon>Liliopsida</taxon>
        <taxon>Zingiberales</taxon>
        <taxon>Musaceae</taxon>
        <taxon>Ensete</taxon>
    </lineage>
</organism>
<name>A0A426YND9_ENSVE</name>
<sequence>MIMRRCIIRVAEELDYFSAHIRIREPDKLEDKTEKVLVMKGDEEVENTEVNSKYEDKTRGQRLRNFIRPVATSFSSR</sequence>
<dbReference type="Proteomes" id="UP000287651">
    <property type="component" value="Unassembled WGS sequence"/>
</dbReference>
<evidence type="ECO:0000313" key="1">
    <source>
        <dbReference type="EMBL" id="RRT53228.1"/>
    </source>
</evidence>
<dbReference type="AlphaFoldDB" id="A0A426YND9"/>
<dbReference type="EMBL" id="AMZH03011245">
    <property type="protein sequence ID" value="RRT53228.1"/>
    <property type="molecule type" value="Genomic_DNA"/>
</dbReference>